<organism evidence="2 3">
    <name type="scientific">Kitasatospora cheerisanensis KCTC 2395</name>
    <dbReference type="NCBI Taxonomy" id="1348663"/>
    <lineage>
        <taxon>Bacteria</taxon>
        <taxon>Bacillati</taxon>
        <taxon>Actinomycetota</taxon>
        <taxon>Actinomycetes</taxon>
        <taxon>Kitasatosporales</taxon>
        <taxon>Streptomycetaceae</taxon>
        <taxon>Kitasatospora</taxon>
    </lineage>
</organism>
<name>A0A066Z856_9ACTN</name>
<dbReference type="PATRIC" id="fig|1348663.4.peg.2091"/>
<evidence type="ECO:0000313" key="3">
    <source>
        <dbReference type="Proteomes" id="UP000027178"/>
    </source>
</evidence>
<proteinExistence type="predicted"/>
<dbReference type="AlphaFoldDB" id="A0A066Z856"/>
<evidence type="ECO:0000313" key="2">
    <source>
        <dbReference type="EMBL" id="KDN86345.1"/>
    </source>
</evidence>
<comment type="caution">
    <text evidence="2">The sequence shown here is derived from an EMBL/GenBank/DDBJ whole genome shotgun (WGS) entry which is preliminary data.</text>
</comment>
<dbReference type="HOGENOM" id="CLU_3080782_0_0_11"/>
<reference evidence="2 3" key="1">
    <citation type="submission" date="2014-05" db="EMBL/GenBank/DDBJ databases">
        <title>Draft Genome Sequence of Kitasatospora cheerisanensis KCTC 2395.</title>
        <authorList>
            <person name="Nam D.H."/>
        </authorList>
    </citation>
    <scope>NUCLEOTIDE SEQUENCE [LARGE SCALE GENOMIC DNA]</scope>
    <source>
        <strain evidence="2 3">KCTC 2395</strain>
    </source>
</reference>
<dbReference type="EMBL" id="JNBY01000073">
    <property type="protein sequence ID" value="KDN86345.1"/>
    <property type="molecule type" value="Genomic_DNA"/>
</dbReference>
<protein>
    <submittedName>
        <fullName evidence="2">Uncharacterized protein</fullName>
    </submittedName>
</protein>
<accession>A0A066Z856</accession>
<dbReference type="Proteomes" id="UP000027178">
    <property type="component" value="Unassembled WGS sequence"/>
</dbReference>
<evidence type="ECO:0000256" key="1">
    <source>
        <dbReference type="SAM" id="MobiDB-lite"/>
    </source>
</evidence>
<keyword evidence="3" id="KW-1185">Reference proteome</keyword>
<sequence>MRPRIERAPGRTVIRALPPCPGTRPGSARRPPAPLHSPSIRCSRRLATSGSL</sequence>
<gene>
    <name evidence="2" type="ORF">KCH_21620</name>
</gene>
<feature type="region of interest" description="Disordered" evidence="1">
    <location>
        <begin position="1"/>
        <end position="52"/>
    </location>
</feature>